<feature type="domain" description="Large polyvalent protein-associated" evidence="2">
    <location>
        <begin position="642"/>
        <end position="727"/>
    </location>
</feature>
<gene>
    <name evidence="3" type="ORF">AV903_26075</name>
</gene>
<feature type="compositionally biased region" description="Basic and acidic residues" evidence="1">
    <location>
        <begin position="487"/>
        <end position="496"/>
    </location>
</feature>
<feature type="region of interest" description="Disordered" evidence="1">
    <location>
        <begin position="1093"/>
        <end position="1129"/>
    </location>
</feature>
<dbReference type="AlphaFoldDB" id="A0A345CZS3"/>
<feature type="region of interest" description="Disordered" evidence="1">
    <location>
        <begin position="753"/>
        <end position="793"/>
    </location>
</feature>
<feature type="region of interest" description="Disordered" evidence="1">
    <location>
        <begin position="403"/>
        <end position="523"/>
    </location>
</feature>
<feature type="compositionally biased region" description="Basic and acidic residues" evidence="1">
    <location>
        <begin position="407"/>
        <end position="417"/>
    </location>
</feature>
<evidence type="ECO:0000256" key="1">
    <source>
        <dbReference type="SAM" id="MobiDB-lite"/>
    </source>
</evidence>
<feature type="compositionally biased region" description="Polar residues" evidence="1">
    <location>
        <begin position="448"/>
        <end position="457"/>
    </location>
</feature>
<protein>
    <recommendedName>
        <fullName evidence="2">Large polyvalent protein-associated domain-containing protein</fullName>
    </recommendedName>
</protein>
<dbReference type="PANTHER" id="PTHR48125">
    <property type="entry name" value="LP07818P1"/>
    <property type="match status" value="1"/>
</dbReference>
<dbReference type="CDD" id="cd01029">
    <property type="entry name" value="TOPRIM_primases"/>
    <property type="match status" value="1"/>
</dbReference>
<feature type="region of interest" description="Disordered" evidence="1">
    <location>
        <begin position="544"/>
        <end position="624"/>
    </location>
</feature>
<evidence type="ECO:0000313" key="3">
    <source>
        <dbReference type="EMBL" id="AXF78940.1"/>
    </source>
</evidence>
<dbReference type="RefSeq" id="WP_233481656.1">
    <property type="nucleotide sequence ID" value="NZ_CP013971.1"/>
</dbReference>
<name>A0A345CZS3_9GAMM</name>
<sequence length="1129" mass="121773">MQKRTYLTITPDNKKDALRSAGRLTDGNYALEYDGSEKLWFAKPDTDLEKVKSWLPENTVSQLNQTTTDNLTPAEEFAQVLRDAGFILPKNSLPEMDGKRHRVATDGDKAGATSGVYQGFLDGRPAGWYQDHRASEGKVNWTSTGSHTYDPAEAMKQRALAAQKRWDREIQSQLEFSRMGKTLSRQWSKMPPATEAHAYLARKGVPAADGVRLDKYDNLVIPLRNSDGELRTLQYIKPDGTKNLKKGAEKTGNFFVVGGELSPQRPVLYAEGYATAASLHLATGMPVVMTVDAGNLVTVSRNLKERYPDNHHIILGEDDFTKTNNRGEQDNKGAKKAQEAAAAINGIYIIPSFSESERAQAFAGTASFSDFNDIHVANGLNAVREQLAPIFDELIPDWRQSFTETHSMPDNDIRQDDPAVPFPDITDYPDFGDDIQEAFAPPEDIPESTMTSAQSQDLPEPSPDIAPPEPSVPPLAPAAEATPPLYPDDRASHQATEEPVLNVEPTAPDAVGVSPAETASLSAAETPVVTNAATDNPDLQNASQAEAVNPQTPPADSPTPVDAAAEAQLADASIPPATEPPLKKASSPEEPLQPAAAETDTAPAQENGFSFTFGRLPGDTSPEGPEVVRINLDELLQGLTSRQEDRTWVYALDGEDAFRDYGDRIVMASPQASENDRMILAALLSAKANQRGAVEVTGSPEFIQRTLTLIADHNIEVHLKNPQQREQFEALLQARAVEATAKNGINISTQGQESALAPVVDTPPAAPGPAPAAPGNDTVSQAPSKTAGPATPEMTVFEKETLRTGLTGKLLESGHAPYQFDKANTDSFYVQLRTKAGNKTYWGVELEQALKDSGQKQGDMVKLQYLGKKPVTINVPLKNAEGVVTGYERQEKHRNHWSLTQAQDNRLLVADRHHVAPAELSAYDGNAFWQLQHQIVKAAALSLSLPDPAGHGLLYTGPDGEGQKPPQSPPENAVIPALSKAAGSVVMQAAGAEGELLAHLVKGHGDYLQGVMRHEGELRHVLARVCTGANGNTWLAVNTVSDTGALALIGHGSAVNAVKNGEARRDTFAFQLKGKDAPKFAVPLISPEKIPPALHSKLGFDKPWTPPKAPEPEQAPRAQVKPANQPQPM</sequence>
<dbReference type="PANTHER" id="PTHR48125:SF12">
    <property type="entry name" value="AT HOOK TRANSCRIPTION FACTOR FAMILY-RELATED"/>
    <property type="match status" value="1"/>
</dbReference>
<dbReference type="EMBL" id="CP013971">
    <property type="protein sequence ID" value="AXF78940.1"/>
    <property type="molecule type" value="Genomic_DNA"/>
</dbReference>
<dbReference type="Pfam" id="PF18821">
    <property type="entry name" value="LPD7"/>
    <property type="match status" value="1"/>
</dbReference>
<dbReference type="InterPro" id="IPR040677">
    <property type="entry name" value="LPD7"/>
</dbReference>
<accession>A0A345CZS3</accession>
<feature type="compositionally biased region" description="Pro residues" evidence="1">
    <location>
        <begin position="460"/>
        <end position="476"/>
    </location>
</feature>
<proteinExistence type="predicted"/>
<feature type="compositionally biased region" description="Low complexity" evidence="1">
    <location>
        <begin position="563"/>
        <end position="572"/>
    </location>
</feature>
<dbReference type="Proteomes" id="UP000264980">
    <property type="component" value="Plasmid unnamed1"/>
</dbReference>
<dbReference type="InterPro" id="IPR034154">
    <property type="entry name" value="TOPRIM_DnaG/twinkle"/>
</dbReference>
<evidence type="ECO:0000259" key="2">
    <source>
        <dbReference type="Pfam" id="PF18821"/>
    </source>
</evidence>
<keyword evidence="3" id="KW-0614">Plasmid</keyword>
<organism evidence="3 4">
    <name type="scientific">Erwinia tracheiphila</name>
    <dbReference type="NCBI Taxonomy" id="65700"/>
    <lineage>
        <taxon>Bacteria</taxon>
        <taxon>Pseudomonadati</taxon>
        <taxon>Pseudomonadota</taxon>
        <taxon>Gammaproteobacteria</taxon>
        <taxon>Enterobacterales</taxon>
        <taxon>Erwiniaceae</taxon>
        <taxon>Erwinia</taxon>
    </lineage>
</organism>
<reference evidence="3 4" key="1">
    <citation type="submission" date="2016-01" db="EMBL/GenBank/DDBJ databases">
        <authorList>
            <person name="Oliw E.H."/>
        </authorList>
    </citation>
    <scope>NUCLEOTIDE SEQUENCE [LARGE SCALE GENOMIC DNA]</scope>
    <source>
        <strain evidence="3 4">MDcuke</strain>
        <plasmid evidence="3 4">unnamed1</plasmid>
    </source>
</reference>
<evidence type="ECO:0000313" key="4">
    <source>
        <dbReference type="Proteomes" id="UP000264980"/>
    </source>
</evidence>
<geneLocation type="plasmid" evidence="3 4">
    <name>unnamed1</name>
</geneLocation>